<evidence type="ECO:0000313" key="3">
    <source>
        <dbReference type="EMBL" id="MBW8725253.1"/>
    </source>
</evidence>
<dbReference type="AlphaFoldDB" id="A0A952FIE0"/>
<organism evidence="3 4">
    <name type="scientific">Inquilinus limosus</name>
    <dbReference type="NCBI Taxonomy" id="171674"/>
    <lineage>
        <taxon>Bacteria</taxon>
        <taxon>Pseudomonadati</taxon>
        <taxon>Pseudomonadota</taxon>
        <taxon>Alphaproteobacteria</taxon>
        <taxon>Rhodospirillales</taxon>
        <taxon>Rhodospirillaceae</taxon>
        <taxon>Inquilinus</taxon>
    </lineage>
</organism>
<dbReference type="CDD" id="cd03048">
    <property type="entry name" value="GST_N_Ure2p_like"/>
    <property type="match status" value="1"/>
</dbReference>
<dbReference type="SFLD" id="SFLDG00358">
    <property type="entry name" value="Main_(cytGST)"/>
    <property type="match status" value="1"/>
</dbReference>
<dbReference type="PROSITE" id="PS50405">
    <property type="entry name" value="GST_CTER"/>
    <property type="match status" value="1"/>
</dbReference>
<protein>
    <submittedName>
        <fullName evidence="3">Glutathione S-transferase N-terminal domain-containing protein</fullName>
    </submittedName>
</protein>
<dbReference type="InterPro" id="IPR010987">
    <property type="entry name" value="Glutathione-S-Trfase_C-like"/>
</dbReference>
<dbReference type="PANTHER" id="PTHR44051:SF8">
    <property type="entry name" value="GLUTATHIONE S-TRANSFERASE GSTA"/>
    <property type="match status" value="1"/>
</dbReference>
<reference evidence="3" key="1">
    <citation type="submission" date="2020-06" db="EMBL/GenBank/DDBJ databases">
        <title>Stable isotope informed genome-resolved metagenomics uncovers potential trophic interactions in rhizosphere soil.</title>
        <authorList>
            <person name="Starr E.P."/>
            <person name="Shi S."/>
            <person name="Blazewicz S.J."/>
            <person name="Koch B.J."/>
            <person name="Probst A.J."/>
            <person name="Hungate B.A."/>
            <person name="Pett-Ridge J."/>
            <person name="Firestone M.K."/>
            <person name="Banfield J.F."/>
        </authorList>
    </citation>
    <scope>NUCLEOTIDE SEQUENCE</scope>
    <source>
        <strain evidence="3">YM_69_17</strain>
    </source>
</reference>
<dbReference type="InterPro" id="IPR036249">
    <property type="entry name" value="Thioredoxin-like_sf"/>
</dbReference>
<dbReference type="PANTHER" id="PTHR44051">
    <property type="entry name" value="GLUTATHIONE S-TRANSFERASE-RELATED"/>
    <property type="match status" value="1"/>
</dbReference>
<dbReference type="SFLD" id="SFLDS00019">
    <property type="entry name" value="Glutathione_Transferase_(cytos"/>
    <property type="match status" value="1"/>
</dbReference>
<dbReference type="Gene3D" id="1.20.1050.10">
    <property type="match status" value="1"/>
</dbReference>
<gene>
    <name evidence="3" type="ORF">JF625_08890</name>
</gene>
<dbReference type="InterPro" id="IPR004046">
    <property type="entry name" value="GST_C"/>
</dbReference>
<sequence length="210" mass="23376">MTPIQLYTWQTPNGHKASIMLEETGLPYEVHLVDIEKGEQREPAFLALNPNNKIPVITDPDRGRTVFESGAILTYLAERSGKLLPADAGERLTALQWTLFQAAHLGPTLGQLWNYKVFASEKIPYVIGRFEAEAARVFRVLDGTLGRRSHLAGEAYGIADIMSWPWIHAGLVHIGLDLDASPNLRRWYEAVAARPAVQRGLRVPVLGSRD</sequence>
<proteinExistence type="predicted"/>
<dbReference type="Gene3D" id="3.40.30.10">
    <property type="entry name" value="Glutaredoxin"/>
    <property type="match status" value="1"/>
</dbReference>
<dbReference type="InterPro" id="IPR040079">
    <property type="entry name" value="Glutathione_S-Trfase"/>
</dbReference>
<feature type="domain" description="GST C-terminal" evidence="2">
    <location>
        <begin position="87"/>
        <end position="210"/>
    </location>
</feature>
<name>A0A952FIE0_9PROT</name>
<dbReference type="SFLD" id="SFLDG01151">
    <property type="entry name" value="Main.2:_Nu-like"/>
    <property type="match status" value="1"/>
</dbReference>
<evidence type="ECO:0000313" key="4">
    <source>
        <dbReference type="Proteomes" id="UP000700706"/>
    </source>
</evidence>
<evidence type="ECO:0000259" key="1">
    <source>
        <dbReference type="PROSITE" id="PS50404"/>
    </source>
</evidence>
<dbReference type="Pfam" id="PF00043">
    <property type="entry name" value="GST_C"/>
    <property type="match status" value="1"/>
</dbReference>
<dbReference type="SUPFAM" id="SSF47616">
    <property type="entry name" value="GST C-terminal domain-like"/>
    <property type="match status" value="1"/>
</dbReference>
<dbReference type="EMBL" id="JAEKLZ010000165">
    <property type="protein sequence ID" value="MBW8725253.1"/>
    <property type="molecule type" value="Genomic_DNA"/>
</dbReference>
<feature type="domain" description="GST N-terminal" evidence="1">
    <location>
        <begin position="1"/>
        <end position="84"/>
    </location>
</feature>
<dbReference type="Proteomes" id="UP000700706">
    <property type="component" value="Unassembled WGS sequence"/>
</dbReference>
<comment type="caution">
    <text evidence="3">The sequence shown here is derived from an EMBL/GenBank/DDBJ whole genome shotgun (WGS) entry which is preliminary data.</text>
</comment>
<accession>A0A952FIE0</accession>
<dbReference type="SFLD" id="SFLDG01150">
    <property type="entry name" value="Main.1:_Beta-like"/>
    <property type="match status" value="1"/>
</dbReference>
<dbReference type="Pfam" id="PF13409">
    <property type="entry name" value="GST_N_2"/>
    <property type="match status" value="1"/>
</dbReference>
<evidence type="ECO:0000259" key="2">
    <source>
        <dbReference type="PROSITE" id="PS50405"/>
    </source>
</evidence>
<dbReference type="PROSITE" id="PS50404">
    <property type="entry name" value="GST_NTER"/>
    <property type="match status" value="1"/>
</dbReference>
<dbReference type="InterPro" id="IPR036282">
    <property type="entry name" value="Glutathione-S-Trfase_C_sf"/>
</dbReference>
<dbReference type="InterPro" id="IPR004045">
    <property type="entry name" value="Glutathione_S-Trfase_N"/>
</dbReference>
<dbReference type="SUPFAM" id="SSF52833">
    <property type="entry name" value="Thioredoxin-like"/>
    <property type="match status" value="1"/>
</dbReference>